<keyword evidence="2" id="KW-0929">Antimicrobial</keyword>
<dbReference type="InterPro" id="IPR034690">
    <property type="entry name" value="Endolysin_T4_type"/>
</dbReference>
<evidence type="ECO:0000256" key="2">
    <source>
        <dbReference type="ARBA" id="ARBA00022529"/>
    </source>
</evidence>
<keyword evidence="6" id="KW-0326">Glycosidase</keyword>
<dbReference type="CDD" id="cd00737">
    <property type="entry name" value="lyz_endolysin_autolysin"/>
    <property type="match status" value="1"/>
</dbReference>
<dbReference type="GO" id="GO:0003796">
    <property type="term" value="F:lysozyme activity"/>
    <property type="evidence" value="ECO:0007669"/>
    <property type="project" value="UniProtKB-EC"/>
</dbReference>
<evidence type="ECO:0000313" key="9">
    <source>
        <dbReference type="Proteomes" id="UP000799772"/>
    </source>
</evidence>
<dbReference type="HAMAP" id="MF_04110">
    <property type="entry name" value="ENDOLYSIN_T4"/>
    <property type="match status" value="1"/>
</dbReference>
<dbReference type="Pfam" id="PF00959">
    <property type="entry name" value="Phage_lysozyme"/>
    <property type="match status" value="1"/>
</dbReference>
<keyword evidence="9" id="KW-1185">Reference proteome</keyword>
<evidence type="ECO:0000256" key="1">
    <source>
        <dbReference type="ARBA" id="ARBA00000632"/>
    </source>
</evidence>
<keyword evidence="7" id="KW-0732">Signal</keyword>
<feature type="signal peptide" evidence="7">
    <location>
        <begin position="1"/>
        <end position="19"/>
    </location>
</feature>
<organism evidence="8 9">
    <name type="scientific">Rhizodiscina lignyota</name>
    <dbReference type="NCBI Taxonomy" id="1504668"/>
    <lineage>
        <taxon>Eukaryota</taxon>
        <taxon>Fungi</taxon>
        <taxon>Dikarya</taxon>
        <taxon>Ascomycota</taxon>
        <taxon>Pezizomycotina</taxon>
        <taxon>Dothideomycetes</taxon>
        <taxon>Pleosporomycetidae</taxon>
        <taxon>Aulographales</taxon>
        <taxon>Rhizodiscinaceae</taxon>
        <taxon>Rhizodiscina</taxon>
    </lineage>
</organism>
<dbReference type="SUPFAM" id="SSF53955">
    <property type="entry name" value="Lysozyme-like"/>
    <property type="match status" value="1"/>
</dbReference>
<dbReference type="OrthoDB" id="5358886at2759"/>
<evidence type="ECO:0000256" key="5">
    <source>
        <dbReference type="ARBA" id="ARBA00023200"/>
    </source>
</evidence>
<dbReference type="InterPro" id="IPR002196">
    <property type="entry name" value="Glyco_hydro_24"/>
</dbReference>
<comment type="catalytic activity">
    <reaction evidence="1">
        <text>Hydrolysis of (1-&gt;4)-beta-linkages between N-acetylmuramic acid and N-acetyl-D-glucosamine residues in a peptidoglycan and between N-acetyl-D-glucosamine residues in chitodextrins.</text>
        <dbReference type="EC" id="3.2.1.17"/>
    </reaction>
</comment>
<dbReference type="InterPro" id="IPR023346">
    <property type="entry name" value="Lysozyme-like_dom_sf"/>
</dbReference>
<dbReference type="Proteomes" id="UP000799772">
    <property type="component" value="Unassembled WGS sequence"/>
</dbReference>
<dbReference type="InterPro" id="IPR033907">
    <property type="entry name" value="Endolysin_autolysin"/>
</dbReference>
<dbReference type="GO" id="GO:0042742">
    <property type="term" value="P:defense response to bacterium"/>
    <property type="evidence" value="ECO:0007669"/>
    <property type="project" value="UniProtKB-KW"/>
</dbReference>
<evidence type="ECO:0000256" key="6">
    <source>
        <dbReference type="ARBA" id="ARBA00023295"/>
    </source>
</evidence>
<keyword evidence="5" id="KW-1035">Host cytoplasm</keyword>
<evidence type="ECO:0000256" key="7">
    <source>
        <dbReference type="SAM" id="SignalP"/>
    </source>
</evidence>
<dbReference type="GO" id="GO:0031640">
    <property type="term" value="P:killing of cells of another organism"/>
    <property type="evidence" value="ECO:0007669"/>
    <property type="project" value="UniProtKB-KW"/>
</dbReference>
<accession>A0A9P4M4H0</accession>
<evidence type="ECO:0000313" key="8">
    <source>
        <dbReference type="EMBL" id="KAF2097706.1"/>
    </source>
</evidence>
<feature type="chain" id="PRO_5040207097" evidence="7">
    <location>
        <begin position="20"/>
        <end position="193"/>
    </location>
</feature>
<dbReference type="GO" id="GO:0016998">
    <property type="term" value="P:cell wall macromolecule catabolic process"/>
    <property type="evidence" value="ECO:0007669"/>
    <property type="project" value="InterPro"/>
</dbReference>
<comment type="caution">
    <text evidence="8">The sequence shown here is derived from an EMBL/GenBank/DDBJ whole genome shotgun (WGS) entry which is preliminary data.</text>
</comment>
<proteinExistence type="inferred from homology"/>
<dbReference type="InterPro" id="IPR023347">
    <property type="entry name" value="Lysozyme_dom_sf"/>
</dbReference>
<sequence length="193" mass="20007">MLSHIFLVAAFAVLPVTLAIPTHLQARCTGPGVNQATLSLVESFEGFSATEYADPTGNPTIGYGHLCSDSSCSDVPYPIPLSDADGQALLQSDLAVAQNCITLDTASCVVLNANQYGALVSLAFNVGCGNAASSTLISRLNTCSEDVDTVISQELPKWDESDGQVLSGLQKRRAAEVQLAETATSQGALPACS</sequence>
<dbReference type="EMBL" id="ML978127">
    <property type="protein sequence ID" value="KAF2097706.1"/>
    <property type="molecule type" value="Genomic_DNA"/>
</dbReference>
<evidence type="ECO:0000256" key="3">
    <source>
        <dbReference type="ARBA" id="ARBA00022638"/>
    </source>
</evidence>
<evidence type="ECO:0000256" key="4">
    <source>
        <dbReference type="ARBA" id="ARBA00022801"/>
    </source>
</evidence>
<protein>
    <submittedName>
        <fullName evidence="8">Lysozyme</fullName>
    </submittedName>
</protein>
<dbReference type="GO" id="GO:0009253">
    <property type="term" value="P:peptidoglycan catabolic process"/>
    <property type="evidence" value="ECO:0007669"/>
    <property type="project" value="InterPro"/>
</dbReference>
<dbReference type="InterPro" id="IPR051018">
    <property type="entry name" value="Bacteriophage_GH24"/>
</dbReference>
<keyword evidence="4" id="KW-0378">Hydrolase</keyword>
<dbReference type="AlphaFoldDB" id="A0A9P4M4H0"/>
<dbReference type="PANTHER" id="PTHR38107">
    <property type="match status" value="1"/>
</dbReference>
<dbReference type="Gene3D" id="1.10.530.40">
    <property type="match status" value="1"/>
</dbReference>
<name>A0A9P4M4H0_9PEZI</name>
<reference evidence="8" key="1">
    <citation type="journal article" date="2020" name="Stud. Mycol.">
        <title>101 Dothideomycetes genomes: a test case for predicting lifestyles and emergence of pathogens.</title>
        <authorList>
            <person name="Haridas S."/>
            <person name="Albert R."/>
            <person name="Binder M."/>
            <person name="Bloem J."/>
            <person name="Labutti K."/>
            <person name="Salamov A."/>
            <person name="Andreopoulos B."/>
            <person name="Baker S."/>
            <person name="Barry K."/>
            <person name="Bills G."/>
            <person name="Bluhm B."/>
            <person name="Cannon C."/>
            <person name="Castanera R."/>
            <person name="Culley D."/>
            <person name="Daum C."/>
            <person name="Ezra D."/>
            <person name="Gonzalez J."/>
            <person name="Henrissat B."/>
            <person name="Kuo A."/>
            <person name="Liang C."/>
            <person name="Lipzen A."/>
            <person name="Lutzoni F."/>
            <person name="Magnuson J."/>
            <person name="Mondo S."/>
            <person name="Nolan M."/>
            <person name="Ohm R."/>
            <person name="Pangilinan J."/>
            <person name="Park H.-J."/>
            <person name="Ramirez L."/>
            <person name="Alfaro M."/>
            <person name="Sun H."/>
            <person name="Tritt A."/>
            <person name="Yoshinaga Y."/>
            <person name="Zwiers L.-H."/>
            <person name="Turgeon B."/>
            <person name="Goodwin S."/>
            <person name="Spatafora J."/>
            <person name="Crous P."/>
            <person name="Grigoriev I."/>
        </authorList>
    </citation>
    <scope>NUCLEOTIDE SEQUENCE</scope>
    <source>
        <strain evidence="8">CBS 133067</strain>
    </source>
</reference>
<gene>
    <name evidence="8" type="ORF">NA57DRAFT_56894</name>
</gene>
<keyword evidence="3" id="KW-0081">Bacteriolytic enzyme</keyword>
<dbReference type="PANTHER" id="PTHR38107:SF3">
    <property type="entry name" value="LYSOZYME RRRD-RELATED"/>
    <property type="match status" value="1"/>
</dbReference>